<organism evidence="3">
    <name type="scientific">Drosophila sechellia</name>
    <name type="common">Fruit fly</name>
    <dbReference type="NCBI Taxonomy" id="7238"/>
    <lineage>
        <taxon>Eukaryota</taxon>
        <taxon>Metazoa</taxon>
        <taxon>Ecdysozoa</taxon>
        <taxon>Arthropoda</taxon>
        <taxon>Hexapoda</taxon>
        <taxon>Insecta</taxon>
        <taxon>Pterygota</taxon>
        <taxon>Neoptera</taxon>
        <taxon>Endopterygota</taxon>
        <taxon>Diptera</taxon>
        <taxon>Brachycera</taxon>
        <taxon>Muscomorpha</taxon>
        <taxon>Ephydroidea</taxon>
        <taxon>Drosophilidae</taxon>
        <taxon>Drosophila</taxon>
        <taxon>Sophophora</taxon>
    </lineage>
</organism>
<gene>
    <name evidence="2" type="primary">Dsec\GM19454</name>
    <name evidence="2" type="ORF">Dsec_GM19454</name>
</gene>
<dbReference type="PhylomeDB" id="B4IGJ9"/>
<keyword evidence="1" id="KW-0472">Membrane</keyword>
<proteinExistence type="predicted"/>
<name>B4IGJ9_DROSE</name>
<dbReference type="Proteomes" id="UP000001292">
    <property type="component" value="Unassembled WGS sequence"/>
</dbReference>
<feature type="transmembrane region" description="Helical" evidence="1">
    <location>
        <begin position="59"/>
        <end position="81"/>
    </location>
</feature>
<dbReference type="AlphaFoldDB" id="B4IGJ9"/>
<reference evidence="2 3" key="1">
    <citation type="journal article" date="2007" name="Nature">
        <title>Evolution of genes and genomes on the Drosophila phylogeny.</title>
        <authorList>
            <consortium name="Drosophila 12 Genomes Consortium"/>
            <person name="Clark A.G."/>
            <person name="Eisen M.B."/>
            <person name="Smith D.R."/>
            <person name="Bergman C.M."/>
            <person name="Oliver B."/>
            <person name="Markow T.A."/>
            <person name="Kaufman T.C."/>
            <person name="Kellis M."/>
            <person name="Gelbart W."/>
            <person name="Iyer V.N."/>
            <person name="Pollard D.A."/>
            <person name="Sackton T.B."/>
            <person name="Larracuente A.M."/>
            <person name="Singh N.D."/>
            <person name="Abad J.P."/>
            <person name="Abt D.N."/>
            <person name="Adryan B."/>
            <person name="Aguade M."/>
            <person name="Akashi H."/>
            <person name="Anderson W.W."/>
            <person name="Aquadro C.F."/>
            <person name="Ardell D.H."/>
            <person name="Arguello R."/>
            <person name="Artieri C.G."/>
            <person name="Barbash D.A."/>
            <person name="Barker D."/>
            <person name="Barsanti P."/>
            <person name="Batterham P."/>
            <person name="Batzoglou S."/>
            <person name="Begun D."/>
            <person name="Bhutkar A."/>
            <person name="Blanco E."/>
            <person name="Bosak S.A."/>
            <person name="Bradley R.K."/>
            <person name="Brand A.D."/>
            <person name="Brent M.R."/>
            <person name="Brooks A.N."/>
            <person name="Brown R.H."/>
            <person name="Butlin R.K."/>
            <person name="Caggese C."/>
            <person name="Calvi B.R."/>
            <person name="Bernardo de Carvalho A."/>
            <person name="Caspi A."/>
            <person name="Castrezana S."/>
            <person name="Celniker S.E."/>
            <person name="Chang J.L."/>
            <person name="Chapple C."/>
            <person name="Chatterji S."/>
            <person name="Chinwalla A."/>
            <person name="Civetta A."/>
            <person name="Clifton S.W."/>
            <person name="Comeron J.M."/>
            <person name="Costello J.C."/>
            <person name="Coyne J.A."/>
            <person name="Daub J."/>
            <person name="David R.G."/>
            <person name="Delcher A.L."/>
            <person name="Delehaunty K."/>
            <person name="Do C.B."/>
            <person name="Ebling H."/>
            <person name="Edwards K."/>
            <person name="Eickbush T."/>
            <person name="Evans J.D."/>
            <person name="Filipski A."/>
            <person name="Findeiss S."/>
            <person name="Freyhult E."/>
            <person name="Fulton L."/>
            <person name="Fulton R."/>
            <person name="Garcia A.C."/>
            <person name="Gardiner A."/>
            <person name="Garfield D.A."/>
            <person name="Garvin B.E."/>
            <person name="Gibson G."/>
            <person name="Gilbert D."/>
            <person name="Gnerre S."/>
            <person name="Godfrey J."/>
            <person name="Good R."/>
            <person name="Gotea V."/>
            <person name="Gravely B."/>
            <person name="Greenberg A.J."/>
            <person name="Griffiths-Jones S."/>
            <person name="Gross S."/>
            <person name="Guigo R."/>
            <person name="Gustafson E.A."/>
            <person name="Haerty W."/>
            <person name="Hahn M.W."/>
            <person name="Halligan D.L."/>
            <person name="Halpern A.L."/>
            <person name="Halter G.M."/>
            <person name="Han M.V."/>
            <person name="Heger A."/>
            <person name="Hillier L."/>
            <person name="Hinrichs A.S."/>
            <person name="Holmes I."/>
            <person name="Hoskins R.A."/>
            <person name="Hubisz M.J."/>
            <person name="Hultmark D."/>
            <person name="Huntley M.A."/>
            <person name="Jaffe D.B."/>
            <person name="Jagadeeshan S."/>
            <person name="Jeck W.R."/>
            <person name="Johnson J."/>
            <person name="Jones C.D."/>
            <person name="Jordan W.C."/>
            <person name="Karpen G.H."/>
            <person name="Kataoka E."/>
            <person name="Keightley P.D."/>
            <person name="Kheradpour P."/>
            <person name="Kirkness E.F."/>
            <person name="Koerich L.B."/>
            <person name="Kristiansen K."/>
            <person name="Kudrna D."/>
            <person name="Kulathinal R.J."/>
            <person name="Kumar S."/>
            <person name="Kwok R."/>
            <person name="Lander E."/>
            <person name="Langley C.H."/>
            <person name="Lapoint R."/>
            <person name="Lazzaro B.P."/>
            <person name="Lee S.J."/>
            <person name="Levesque L."/>
            <person name="Li R."/>
            <person name="Lin C.F."/>
            <person name="Lin M.F."/>
            <person name="Lindblad-Toh K."/>
            <person name="Llopart A."/>
            <person name="Long M."/>
            <person name="Low L."/>
            <person name="Lozovsky E."/>
            <person name="Lu J."/>
            <person name="Luo M."/>
            <person name="Machado C.A."/>
            <person name="Makalowski W."/>
            <person name="Marzo M."/>
            <person name="Matsuda M."/>
            <person name="Matzkin L."/>
            <person name="McAllister B."/>
            <person name="McBride C.S."/>
            <person name="McKernan B."/>
            <person name="McKernan K."/>
            <person name="Mendez-Lago M."/>
            <person name="Minx P."/>
            <person name="Mollenhauer M.U."/>
            <person name="Montooth K."/>
            <person name="Mount S.M."/>
            <person name="Mu X."/>
            <person name="Myers E."/>
            <person name="Negre B."/>
            <person name="Newfeld S."/>
            <person name="Nielsen R."/>
            <person name="Noor M.A."/>
            <person name="O'Grady P."/>
            <person name="Pachter L."/>
            <person name="Papaceit M."/>
            <person name="Parisi M.J."/>
            <person name="Parisi M."/>
            <person name="Parts L."/>
            <person name="Pedersen J.S."/>
            <person name="Pesole G."/>
            <person name="Phillippy A.M."/>
            <person name="Ponting C.P."/>
            <person name="Pop M."/>
            <person name="Porcelli D."/>
            <person name="Powell J.R."/>
            <person name="Prohaska S."/>
            <person name="Pruitt K."/>
            <person name="Puig M."/>
            <person name="Quesneville H."/>
            <person name="Ram K.R."/>
            <person name="Rand D."/>
            <person name="Rasmussen M.D."/>
            <person name="Reed L.K."/>
            <person name="Reenan R."/>
            <person name="Reily A."/>
            <person name="Remington K.A."/>
            <person name="Rieger T.T."/>
            <person name="Ritchie M.G."/>
            <person name="Robin C."/>
            <person name="Rogers Y.H."/>
            <person name="Rohde C."/>
            <person name="Rozas J."/>
            <person name="Rubenfield M.J."/>
            <person name="Ruiz A."/>
            <person name="Russo S."/>
            <person name="Salzberg S.L."/>
            <person name="Sanchez-Gracia A."/>
            <person name="Saranga D.J."/>
            <person name="Sato H."/>
            <person name="Schaeffer S.W."/>
            <person name="Schatz M.C."/>
            <person name="Schlenke T."/>
            <person name="Schwartz R."/>
            <person name="Segarra C."/>
            <person name="Singh R.S."/>
            <person name="Sirot L."/>
            <person name="Sirota M."/>
            <person name="Sisneros N.B."/>
            <person name="Smith C.D."/>
            <person name="Smith T.F."/>
            <person name="Spieth J."/>
            <person name="Stage D.E."/>
            <person name="Stark A."/>
            <person name="Stephan W."/>
            <person name="Strausberg R.L."/>
            <person name="Strempel S."/>
            <person name="Sturgill D."/>
            <person name="Sutton G."/>
            <person name="Sutton G.G."/>
            <person name="Tao W."/>
            <person name="Teichmann S."/>
            <person name="Tobari Y.N."/>
            <person name="Tomimura Y."/>
            <person name="Tsolas J.M."/>
            <person name="Valente V.L."/>
            <person name="Venter E."/>
            <person name="Venter J.C."/>
            <person name="Vicario S."/>
            <person name="Vieira F.G."/>
            <person name="Vilella A.J."/>
            <person name="Villasante A."/>
            <person name="Walenz B."/>
            <person name="Wang J."/>
            <person name="Wasserman M."/>
            <person name="Watts T."/>
            <person name="Wilson D."/>
            <person name="Wilson R.K."/>
            <person name="Wing R.A."/>
            <person name="Wolfner M.F."/>
            <person name="Wong A."/>
            <person name="Wong G.K."/>
            <person name="Wu C.I."/>
            <person name="Wu G."/>
            <person name="Yamamoto D."/>
            <person name="Yang H.P."/>
            <person name="Yang S.P."/>
            <person name="Yorke J.A."/>
            <person name="Yoshida K."/>
            <person name="Zdobnov E."/>
            <person name="Zhang P."/>
            <person name="Zhang Y."/>
            <person name="Zimin A.V."/>
            <person name="Baldwin J."/>
            <person name="Abdouelleil A."/>
            <person name="Abdulkadir J."/>
            <person name="Abebe A."/>
            <person name="Abera B."/>
            <person name="Abreu J."/>
            <person name="Acer S.C."/>
            <person name="Aftuck L."/>
            <person name="Alexander A."/>
            <person name="An P."/>
            <person name="Anderson E."/>
            <person name="Anderson S."/>
            <person name="Arachi H."/>
            <person name="Azer M."/>
            <person name="Bachantsang P."/>
            <person name="Barry A."/>
            <person name="Bayul T."/>
            <person name="Berlin A."/>
            <person name="Bessette D."/>
            <person name="Bloom T."/>
            <person name="Blye J."/>
            <person name="Boguslavskiy L."/>
            <person name="Bonnet C."/>
            <person name="Boukhgalter B."/>
            <person name="Bourzgui I."/>
            <person name="Brown A."/>
            <person name="Cahill P."/>
            <person name="Channer S."/>
            <person name="Cheshatsang Y."/>
            <person name="Chuda L."/>
            <person name="Citroen M."/>
            <person name="Collymore A."/>
            <person name="Cooke P."/>
            <person name="Costello M."/>
            <person name="D'Aco K."/>
            <person name="Daza R."/>
            <person name="De Haan G."/>
            <person name="DeGray S."/>
            <person name="DeMaso C."/>
            <person name="Dhargay N."/>
            <person name="Dooley K."/>
            <person name="Dooley E."/>
            <person name="Doricent M."/>
            <person name="Dorje P."/>
            <person name="Dorjee K."/>
            <person name="Dupes A."/>
            <person name="Elong R."/>
            <person name="Falk J."/>
            <person name="Farina A."/>
            <person name="Faro S."/>
            <person name="Ferguson D."/>
            <person name="Fisher S."/>
            <person name="Foley C.D."/>
            <person name="Franke A."/>
            <person name="Friedrich D."/>
            <person name="Gadbois L."/>
            <person name="Gearin G."/>
            <person name="Gearin C.R."/>
            <person name="Giannoukos G."/>
            <person name="Goode T."/>
            <person name="Graham J."/>
            <person name="Grandbois E."/>
            <person name="Grewal S."/>
            <person name="Gyaltsen K."/>
            <person name="Hafez N."/>
            <person name="Hagos B."/>
            <person name="Hall J."/>
            <person name="Henson C."/>
            <person name="Hollinger A."/>
            <person name="Honan T."/>
            <person name="Huard M.D."/>
            <person name="Hughes L."/>
            <person name="Hurhula B."/>
            <person name="Husby M.E."/>
            <person name="Kamat A."/>
            <person name="Kanga B."/>
            <person name="Kashin S."/>
            <person name="Khazanovich D."/>
            <person name="Kisner P."/>
            <person name="Lance K."/>
            <person name="Lara M."/>
            <person name="Lee W."/>
            <person name="Lennon N."/>
            <person name="Letendre F."/>
            <person name="LeVine R."/>
            <person name="Lipovsky A."/>
            <person name="Liu X."/>
            <person name="Liu J."/>
            <person name="Liu S."/>
            <person name="Lokyitsang T."/>
            <person name="Lokyitsang Y."/>
            <person name="Lubonja R."/>
            <person name="Lui A."/>
            <person name="MacDonald P."/>
            <person name="Magnisalis V."/>
            <person name="Maru K."/>
            <person name="Matthews C."/>
            <person name="McCusker W."/>
            <person name="McDonough S."/>
            <person name="Mehta T."/>
            <person name="Meldrim J."/>
            <person name="Meneus L."/>
            <person name="Mihai O."/>
            <person name="Mihalev A."/>
            <person name="Mihova T."/>
            <person name="Mittelman R."/>
            <person name="Mlenga V."/>
            <person name="Montmayeur A."/>
            <person name="Mulrain L."/>
            <person name="Navidi A."/>
            <person name="Naylor J."/>
            <person name="Negash T."/>
            <person name="Nguyen T."/>
            <person name="Nguyen N."/>
            <person name="Nicol R."/>
            <person name="Norbu C."/>
            <person name="Norbu N."/>
            <person name="Novod N."/>
            <person name="O'Neill B."/>
            <person name="Osman S."/>
            <person name="Markiewicz E."/>
            <person name="Oyono O.L."/>
            <person name="Patti C."/>
            <person name="Phunkhang P."/>
            <person name="Pierre F."/>
            <person name="Priest M."/>
            <person name="Raghuraman S."/>
            <person name="Rege F."/>
            <person name="Reyes R."/>
            <person name="Rise C."/>
            <person name="Rogov P."/>
            <person name="Ross K."/>
            <person name="Ryan E."/>
            <person name="Settipalli S."/>
            <person name="Shea T."/>
            <person name="Sherpa N."/>
            <person name="Shi L."/>
            <person name="Shih D."/>
            <person name="Sparrow T."/>
            <person name="Spaulding J."/>
            <person name="Stalker J."/>
            <person name="Stange-Thomann N."/>
            <person name="Stavropoulos S."/>
            <person name="Stone C."/>
            <person name="Strader C."/>
            <person name="Tesfaye S."/>
            <person name="Thomson T."/>
            <person name="Thoulutsang Y."/>
            <person name="Thoulutsang D."/>
            <person name="Topham K."/>
            <person name="Topping I."/>
            <person name="Tsamla T."/>
            <person name="Vassiliev H."/>
            <person name="Vo A."/>
            <person name="Wangchuk T."/>
            <person name="Wangdi T."/>
            <person name="Weiand M."/>
            <person name="Wilkinson J."/>
            <person name="Wilson A."/>
            <person name="Yadav S."/>
            <person name="Young G."/>
            <person name="Yu Q."/>
            <person name="Zembek L."/>
            <person name="Zhong D."/>
            <person name="Zimmer A."/>
            <person name="Zwirko Z."/>
            <person name="Jaffe D.B."/>
            <person name="Alvarez P."/>
            <person name="Brockman W."/>
            <person name="Butler J."/>
            <person name="Chin C."/>
            <person name="Gnerre S."/>
            <person name="Grabherr M."/>
            <person name="Kleber M."/>
            <person name="Mauceli E."/>
            <person name="MacCallum I."/>
        </authorList>
    </citation>
    <scope>NUCLEOTIDE SEQUENCE [LARGE SCALE GENOMIC DNA]</scope>
    <source>
        <strain evidence="3">Rob3c / Tucson 14021-0248.25</strain>
    </source>
</reference>
<evidence type="ECO:0000256" key="1">
    <source>
        <dbReference type="SAM" id="Phobius"/>
    </source>
</evidence>
<evidence type="ECO:0000313" key="3">
    <source>
        <dbReference type="Proteomes" id="UP000001292"/>
    </source>
</evidence>
<feature type="transmembrane region" description="Helical" evidence="1">
    <location>
        <begin position="25"/>
        <end position="47"/>
    </location>
</feature>
<dbReference type="HOGENOM" id="CLU_1671172_0_0_1"/>
<keyword evidence="3" id="KW-1185">Reference proteome</keyword>
<protein>
    <submittedName>
        <fullName evidence="2">GM19454</fullName>
    </submittedName>
</protein>
<sequence length="158" mass="18139">MCSYISCCSLRMMGKLVFRCILRPASSMMLIMIMIMIMTMIIMMIILKGFHWHKPGSMMIVICLGTTQCQSCCAGCCLPAPIYIQIYYVHIYVHIYMHASSFIFFVRELLSPGFRSTDDLKRGSWEASRETGANHISYSVHLAKDSITFDFQQAEIYN</sequence>
<keyword evidence="1" id="KW-1133">Transmembrane helix</keyword>
<accession>B4IGJ9</accession>
<keyword evidence="1" id="KW-0812">Transmembrane</keyword>
<evidence type="ECO:0000313" key="2">
    <source>
        <dbReference type="EMBL" id="EDW48949.1"/>
    </source>
</evidence>
<dbReference type="EMBL" id="CH480836">
    <property type="protein sequence ID" value="EDW48949.1"/>
    <property type="molecule type" value="Genomic_DNA"/>
</dbReference>
<feature type="transmembrane region" description="Helical" evidence="1">
    <location>
        <begin position="87"/>
        <end position="106"/>
    </location>
</feature>